<evidence type="ECO:0000313" key="2">
    <source>
        <dbReference type="EMBL" id="ETI33824.1"/>
    </source>
</evidence>
<proteinExistence type="predicted"/>
<organism evidence="2 3">
    <name type="scientific">Phytophthora nicotianae P1569</name>
    <dbReference type="NCBI Taxonomy" id="1317065"/>
    <lineage>
        <taxon>Eukaryota</taxon>
        <taxon>Sar</taxon>
        <taxon>Stramenopiles</taxon>
        <taxon>Oomycota</taxon>
        <taxon>Peronosporomycetes</taxon>
        <taxon>Peronosporales</taxon>
        <taxon>Peronosporaceae</taxon>
        <taxon>Phytophthora</taxon>
    </lineage>
</organism>
<dbReference type="AlphaFoldDB" id="V9E424"/>
<feature type="compositionally biased region" description="Basic and acidic residues" evidence="1">
    <location>
        <begin position="56"/>
        <end position="65"/>
    </location>
</feature>
<gene>
    <name evidence="2" type="ORF">F443_19523</name>
</gene>
<reference evidence="2 3" key="1">
    <citation type="submission" date="2013-11" db="EMBL/GenBank/DDBJ databases">
        <title>The Genome Sequence of Phytophthora parasitica P1569.</title>
        <authorList>
            <consortium name="The Broad Institute Genomics Platform"/>
            <person name="Russ C."/>
            <person name="Tyler B."/>
            <person name="Panabieres F."/>
            <person name="Shan W."/>
            <person name="Tripathy S."/>
            <person name="Grunwald N."/>
            <person name="Machado M."/>
            <person name="Johnson C.S."/>
            <person name="Arredondo F."/>
            <person name="Hong C."/>
            <person name="Coffey M."/>
            <person name="Young S.K."/>
            <person name="Zeng Q."/>
            <person name="Gargeya S."/>
            <person name="Fitzgerald M."/>
            <person name="Abouelleil A."/>
            <person name="Alvarado L."/>
            <person name="Chapman S.B."/>
            <person name="Gainer-Dewar J."/>
            <person name="Goldberg J."/>
            <person name="Griggs A."/>
            <person name="Gujja S."/>
            <person name="Hansen M."/>
            <person name="Howarth C."/>
            <person name="Imamovic A."/>
            <person name="Ireland A."/>
            <person name="Larimer J."/>
            <person name="McCowan C."/>
            <person name="Murphy C."/>
            <person name="Pearson M."/>
            <person name="Poon T.W."/>
            <person name="Priest M."/>
            <person name="Roberts A."/>
            <person name="Saif S."/>
            <person name="Shea T."/>
            <person name="Sykes S."/>
            <person name="Wortman J."/>
            <person name="Nusbaum C."/>
            <person name="Birren B."/>
        </authorList>
    </citation>
    <scope>NUCLEOTIDE SEQUENCE [LARGE SCALE GENOMIC DNA]</scope>
    <source>
        <strain evidence="2 3">P1569</strain>
    </source>
</reference>
<protein>
    <submittedName>
        <fullName evidence="2">Uncharacterized protein</fullName>
    </submittedName>
</protein>
<keyword evidence="3" id="KW-1185">Reference proteome</keyword>
<dbReference type="Proteomes" id="UP000018721">
    <property type="component" value="Unassembled WGS sequence"/>
</dbReference>
<feature type="region of interest" description="Disordered" evidence="1">
    <location>
        <begin position="24"/>
        <end position="74"/>
    </location>
</feature>
<dbReference type="EMBL" id="ANIZ01003377">
    <property type="protein sequence ID" value="ETI33824.1"/>
    <property type="molecule type" value="Genomic_DNA"/>
</dbReference>
<sequence length="111" mass="11757">MVAPKKLVGVGVEVRAVPLTFSLWPARTSTPAGGEDEGTDENYEEEEEENNGGEAGDEKGDESDSKNVTGETFRPTYLCSGSEAKEEVSSSSDCVLGGCTPCLVSSSRYVR</sequence>
<feature type="compositionally biased region" description="Acidic residues" evidence="1">
    <location>
        <begin position="34"/>
        <end position="51"/>
    </location>
</feature>
<accession>V9E424</accession>
<evidence type="ECO:0000256" key="1">
    <source>
        <dbReference type="SAM" id="MobiDB-lite"/>
    </source>
</evidence>
<dbReference type="HOGENOM" id="CLU_2163393_0_0_1"/>
<name>V9E424_PHYNI</name>
<evidence type="ECO:0000313" key="3">
    <source>
        <dbReference type="Proteomes" id="UP000018721"/>
    </source>
</evidence>
<comment type="caution">
    <text evidence="2">The sequence shown here is derived from an EMBL/GenBank/DDBJ whole genome shotgun (WGS) entry which is preliminary data.</text>
</comment>